<organism evidence="1 2">
    <name type="scientific">Fusarium equiseti</name>
    <name type="common">Fusarium scirpi</name>
    <dbReference type="NCBI Taxonomy" id="61235"/>
    <lineage>
        <taxon>Eukaryota</taxon>
        <taxon>Fungi</taxon>
        <taxon>Dikarya</taxon>
        <taxon>Ascomycota</taxon>
        <taxon>Pezizomycotina</taxon>
        <taxon>Sordariomycetes</taxon>
        <taxon>Hypocreomycetidae</taxon>
        <taxon>Hypocreales</taxon>
        <taxon>Nectriaceae</taxon>
        <taxon>Fusarium</taxon>
        <taxon>Fusarium incarnatum-equiseti species complex</taxon>
    </lineage>
</organism>
<name>A0A8J2NEJ4_FUSEQ</name>
<dbReference type="EMBL" id="CAJSTJ010000077">
    <property type="protein sequence ID" value="CAG7555924.1"/>
    <property type="molecule type" value="Genomic_DNA"/>
</dbReference>
<sequence length="115" mass="13527">MSTISDYERVFVDEEEKTFSTFTPAEQAKLRLGKRTEAIDNKLGVMKFCDFEYESNFRYFRLFLQTIPDGLVGSAPRQFAVMKRFVLRERMMAKPIEVEITPEGYIFYEDNLIAL</sequence>
<proteinExistence type="predicted"/>
<protein>
    <submittedName>
        <fullName evidence="1">Uncharacterized protein</fullName>
    </submittedName>
</protein>
<comment type="caution">
    <text evidence="1">The sequence shown here is derived from an EMBL/GenBank/DDBJ whole genome shotgun (WGS) entry which is preliminary data.</text>
</comment>
<reference evidence="1" key="1">
    <citation type="submission" date="2021-05" db="EMBL/GenBank/DDBJ databases">
        <authorList>
            <person name="Khan N."/>
        </authorList>
    </citation>
    <scope>NUCLEOTIDE SEQUENCE</scope>
</reference>
<evidence type="ECO:0000313" key="2">
    <source>
        <dbReference type="Proteomes" id="UP000693738"/>
    </source>
</evidence>
<dbReference type="Proteomes" id="UP000693738">
    <property type="component" value="Unassembled WGS sequence"/>
</dbReference>
<evidence type="ECO:0000313" key="1">
    <source>
        <dbReference type="EMBL" id="CAG7555924.1"/>
    </source>
</evidence>
<dbReference type="AlphaFoldDB" id="A0A8J2NEJ4"/>
<gene>
    <name evidence="1" type="ORF">FEQUK3_LOCUS1630</name>
</gene>
<accession>A0A8J2NEJ4</accession>